<reference evidence="2 3" key="1">
    <citation type="submission" date="2019-09" db="EMBL/GenBank/DDBJ databases">
        <title>YIM 132180 draft genome.</title>
        <authorList>
            <person name="Zhang K."/>
        </authorList>
    </citation>
    <scope>NUCLEOTIDE SEQUENCE [LARGE SCALE GENOMIC DNA]</scope>
    <source>
        <strain evidence="2 3">YIM 132180</strain>
    </source>
</reference>
<dbReference type="EMBL" id="VZDO01000001">
    <property type="protein sequence ID" value="KAB0682632.1"/>
    <property type="molecule type" value="Genomic_DNA"/>
</dbReference>
<comment type="caution">
    <text evidence="2">The sequence shown here is derived from an EMBL/GenBank/DDBJ whole genome shotgun (WGS) entry which is preliminary data.</text>
</comment>
<organism evidence="2 3">
    <name type="scientific">Plantimonas leprariae</name>
    <dbReference type="NCBI Taxonomy" id="2615207"/>
    <lineage>
        <taxon>Bacteria</taxon>
        <taxon>Pseudomonadati</taxon>
        <taxon>Pseudomonadota</taxon>
        <taxon>Alphaproteobacteria</taxon>
        <taxon>Hyphomicrobiales</taxon>
        <taxon>Aurantimonadaceae</taxon>
        <taxon>Plantimonas</taxon>
    </lineage>
</organism>
<protein>
    <submittedName>
        <fullName evidence="2">Glycosyltransferase family 4 protein</fullName>
    </submittedName>
</protein>
<dbReference type="InterPro" id="IPR050194">
    <property type="entry name" value="Glycosyltransferase_grp1"/>
</dbReference>
<name>A0A7V7TYE5_9HYPH</name>
<dbReference type="AlphaFoldDB" id="A0A7V7TYE5"/>
<dbReference type="SUPFAM" id="SSF53756">
    <property type="entry name" value="UDP-Glycosyltransferase/glycogen phosphorylase"/>
    <property type="match status" value="1"/>
</dbReference>
<dbReference type="Pfam" id="PF13692">
    <property type="entry name" value="Glyco_trans_1_4"/>
    <property type="match status" value="1"/>
</dbReference>
<dbReference type="PANTHER" id="PTHR45947:SF3">
    <property type="entry name" value="SULFOQUINOVOSYL TRANSFERASE SQD2"/>
    <property type="match status" value="1"/>
</dbReference>
<dbReference type="GO" id="GO:0016757">
    <property type="term" value="F:glycosyltransferase activity"/>
    <property type="evidence" value="ECO:0007669"/>
    <property type="project" value="TreeGrafter"/>
</dbReference>
<dbReference type="PANTHER" id="PTHR45947">
    <property type="entry name" value="SULFOQUINOVOSYL TRANSFERASE SQD2"/>
    <property type="match status" value="1"/>
</dbReference>
<dbReference type="Proteomes" id="UP000432089">
    <property type="component" value="Unassembled WGS sequence"/>
</dbReference>
<accession>A0A7V7TYE5</accession>
<feature type="domain" description="Glycosyltransferase subfamily 4-like N-terminal" evidence="1">
    <location>
        <begin position="16"/>
        <end position="180"/>
    </location>
</feature>
<keyword evidence="2" id="KW-0808">Transferase</keyword>
<dbReference type="InterPro" id="IPR028098">
    <property type="entry name" value="Glyco_trans_4-like_N"/>
</dbReference>
<dbReference type="Gene3D" id="3.40.50.2000">
    <property type="entry name" value="Glycogen Phosphorylase B"/>
    <property type="match status" value="2"/>
</dbReference>
<evidence type="ECO:0000259" key="1">
    <source>
        <dbReference type="Pfam" id="PF13579"/>
    </source>
</evidence>
<keyword evidence="3" id="KW-1185">Reference proteome</keyword>
<dbReference type="CDD" id="cd03801">
    <property type="entry name" value="GT4_PimA-like"/>
    <property type="match status" value="1"/>
</dbReference>
<dbReference type="RefSeq" id="WP_150967604.1">
    <property type="nucleotide sequence ID" value="NZ_VZDO01000001.1"/>
</dbReference>
<proteinExistence type="predicted"/>
<dbReference type="Pfam" id="PF13579">
    <property type="entry name" value="Glyco_trans_4_4"/>
    <property type="match status" value="1"/>
</dbReference>
<evidence type="ECO:0000313" key="2">
    <source>
        <dbReference type="EMBL" id="KAB0682632.1"/>
    </source>
</evidence>
<sequence>MRVGLIAWDYPPSPSGLSTAAREIAESLVEAGVDVTVFAGDRTGREEANGVAIVGCRPRQGGALAHLRLRAAVGHLAAPLAFRRAVLAAHRERPFDVVEATNWYAPGALLATRAPFPLVVRNSTPAAFSRDPPVSLRDRADCAFADRLERRTVRRCAGVISNTGEGGRVIVETYGLAPDKPRRVIGLSLPPAMLAAGRRAAYPEAVEPVRVLFVGRAEARKGFDCLMRATEMLSLEADAGALPAFELRLVGIEPGDLPIMPVATRQRIAALGRVGADALHAEYEAAHAVAAPSRFESFGLVYQEAMAYGRPVVACALDASAREFVGSSGAGLMASEASGPALAEPLRRVIADPDLRQKLRAHSLAAAGRFTRETLGEETLAFYRDVLAQPR</sequence>
<evidence type="ECO:0000313" key="3">
    <source>
        <dbReference type="Proteomes" id="UP000432089"/>
    </source>
</evidence>
<gene>
    <name evidence="2" type="ORF">F6X38_00630</name>
</gene>